<dbReference type="InterPro" id="IPR050463">
    <property type="entry name" value="Gfo/Idh/MocA_oxidrdct_glycsds"/>
</dbReference>
<dbReference type="SUPFAM" id="SSF51735">
    <property type="entry name" value="NAD(P)-binding Rossmann-fold domains"/>
    <property type="match status" value="1"/>
</dbReference>
<evidence type="ECO:0000259" key="1">
    <source>
        <dbReference type="Pfam" id="PF01408"/>
    </source>
</evidence>
<gene>
    <name evidence="2" type="ORF">S03H2_52771</name>
</gene>
<dbReference type="Gene3D" id="3.40.50.720">
    <property type="entry name" value="NAD(P)-binding Rossmann-like Domain"/>
    <property type="match status" value="1"/>
</dbReference>
<protein>
    <recommendedName>
        <fullName evidence="1">Gfo/Idh/MocA-like oxidoreductase N-terminal domain-containing protein</fullName>
    </recommendedName>
</protein>
<proteinExistence type="predicted"/>
<comment type="caution">
    <text evidence="2">The sequence shown here is derived from an EMBL/GenBank/DDBJ whole genome shotgun (WGS) entry which is preliminary data.</text>
</comment>
<dbReference type="PANTHER" id="PTHR43818:SF5">
    <property type="entry name" value="OXIDOREDUCTASE FAMILY PROTEIN"/>
    <property type="match status" value="1"/>
</dbReference>
<dbReference type="GO" id="GO:0000166">
    <property type="term" value="F:nucleotide binding"/>
    <property type="evidence" value="ECO:0007669"/>
    <property type="project" value="InterPro"/>
</dbReference>
<reference evidence="2" key="1">
    <citation type="journal article" date="2014" name="Front. Microbiol.">
        <title>High frequency of phylogenetically diverse reductive dehalogenase-homologous genes in deep subseafloor sedimentary metagenomes.</title>
        <authorList>
            <person name="Kawai M."/>
            <person name="Futagami T."/>
            <person name="Toyoda A."/>
            <person name="Takaki Y."/>
            <person name="Nishi S."/>
            <person name="Hori S."/>
            <person name="Arai W."/>
            <person name="Tsubouchi T."/>
            <person name="Morono Y."/>
            <person name="Uchiyama I."/>
            <person name="Ito T."/>
            <person name="Fujiyama A."/>
            <person name="Inagaki F."/>
            <person name="Takami H."/>
        </authorList>
    </citation>
    <scope>NUCLEOTIDE SEQUENCE</scope>
    <source>
        <strain evidence="2">Expedition CK06-06</strain>
    </source>
</reference>
<name>X1IRG2_9ZZZZ</name>
<feature type="non-terminal residue" evidence="2">
    <location>
        <position position="194"/>
    </location>
</feature>
<accession>X1IRG2</accession>
<evidence type="ECO:0000313" key="2">
    <source>
        <dbReference type="EMBL" id="GAH68694.1"/>
    </source>
</evidence>
<dbReference type="PROSITE" id="PS51318">
    <property type="entry name" value="TAT"/>
    <property type="match status" value="1"/>
</dbReference>
<organism evidence="2">
    <name type="scientific">marine sediment metagenome</name>
    <dbReference type="NCBI Taxonomy" id="412755"/>
    <lineage>
        <taxon>unclassified sequences</taxon>
        <taxon>metagenomes</taxon>
        <taxon>ecological metagenomes</taxon>
    </lineage>
</organism>
<sequence length="194" mass="21197">MVEKRKVSVECNRQAQITRRGFIAGAGAAALSFTIAKPELVRGANANSKIKLGMIGCGGRGKWIAKLFVEHGGYEIAAAADYFQDRVDTFGEKFNVDPAHCYTGLSCYRRLLEEKLDAVAIESPPYFHPEQAAAAVDAGCHVYVAKPIAVDVPGCHTIAESSKRASANELCFLVDFQTRANEFYREAIKRVHEG</sequence>
<feature type="domain" description="Gfo/Idh/MocA-like oxidoreductase N-terminal" evidence="1">
    <location>
        <begin position="50"/>
        <end position="165"/>
    </location>
</feature>
<dbReference type="InterPro" id="IPR000683">
    <property type="entry name" value="Gfo/Idh/MocA-like_OxRdtase_N"/>
</dbReference>
<dbReference type="InterPro" id="IPR036291">
    <property type="entry name" value="NAD(P)-bd_dom_sf"/>
</dbReference>
<dbReference type="Pfam" id="PF01408">
    <property type="entry name" value="GFO_IDH_MocA"/>
    <property type="match status" value="1"/>
</dbReference>
<dbReference type="EMBL" id="BARU01033548">
    <property type="protein sequence ID" value="GAH68694.1"/>
    <property type="molecule type" value="Genomic_DNA"/>
</dbReference>
<dbReference type="InterPro" id="IPR006311">
    <property type="entry name" value="TAT_signal"/>
</dbReference>
<dbReference type="PANTHER" id="PTHR43818">
    <property type="entry name" value="BCDNA.GH03377"/>
    <property type="match status" value="1"/>
</dbReference>
<dbReference type="AlphaFoldDB" id="X1IRG2"/>